<proteinExistence type="predicted"/>
<feature type="compositionally biased region" description="Basic and acidic residues" evidence="1">
    <location>
        <begin position="138"/>
        <end position="148"/>
    </location>
</feature>
<evidence type="ECO:0000256" key="2">
    <source>
        <dbReference type="SAM" id="Phobius"/>
    </source>
</evidence>
<feature type="compositionally biased region" description="Basic residues" evidence="1">
    <location>
        <begin position="122"/>
        <end position="137"/>
    </location>
</feature>
<protein>
    <submittedName>
        <fullName evidence="3">Uncharacterized protein</fullName>
    </submittedName>
</protein>
<organism evidence="3 4">
    <name type="scientific">Lecanosticta acicola</name>
    <dbReference type="NCBI Taxonomy" id="111012"/>
    <lineage>
        <taxon>Eukaryota</taxon>
        <taxon>Fungi</taxon>
        <taxon>Dikarya</taxon>
        <taxon>Ascomycota</taxon>
        <taxon>Pezizomycotina</taxon>
        <taxon>Dothideomycetes</taxon>
        <taxon>Dothideomycetidae</taxon>
        <taxon>Mycosphaerellales</taxon>
        <taxon>Mycosphaerellaceae</taxon>
        <taxon>Lecanosticta</taxon>
    </lineage>
</organism>
<feature type="region of interest" description="Disordered" evidence="1">
    <location>
        <begin position="1"/>
        <end position="159"/>
    </location>
</feature>
<dbReference type="AlphaFoldDB" id="A0AAI8YUK8"/>
<name>A0AAI8YUK8_9PEZI</name>
<feature type="compositionally biased region" description="Low complexity" evidence="1">
    <location>
        <begin position="78"/>
        <end position="95"/>
    </location>
</feature>
<evidence type="ECO:0000256" key="1">
    <source>
        <dbReference type="SAM" id="MobiDB-lite"/>
    </source>
</evidence>
<feature type="transmembrane region" description="Helical" evidence="2">
    <location>
        <begin position="274"/>
        <end position="296"/>
    </location>
</feature>
<keyword evidence="2" id="KW-0472">Membrane</keyword>
<dbReference type="Proteomes" id="UP001296104">
    <property type="component" value="Unassembled WGS sequence"/>
</dbReference>
<reference evidence="3" key="1">
    <citation type="submission" date="2023-11" db="EMBL/GenBank/DDBJ databases">
        <authorList>
            <person name="Alioto T."/>
            <person name="Alioto T."/>
            <person name="Gomez Garrido J."/>
        </authorList>
    </citation>
    <scope>NUCLEOTIDE SEQUENCE</scope>
</reference>
<gene>
    <name evidence="3" type="ORF">LECACI_7A002261</name>
</gene>
<evidence type="ECO:0000313" key="3">
    <source>
        <dbReference type="EMBL" id="CAK3888211.1"/>
    </source>
</evidence>
<keyword evidence="2" id="KW-0812">Transmembrane</keyword>
<dbReference type="EMBL" id="CAVMBE010000009">
    <property type="protein sequence ID" value="CAK3888211.1"/>
    <property type="molecule type" value="Genomic_DNA"/>
</dbReference>
<feature type="transmembrane region" description="Helical" evidence="2">
    <location>
        <begin position="186"/>
        <end position="215"/>
    </location>
</feature>
<feature type="compositionally biased region" description="Basic and acidic residues" evidence="1">
    <location>
        <begin position="97"/>
        <end position="121"/>
    </location>
</feature>
<keyword evidence="2" id="KW-1133">Transmembrane helix</keyword>
<accession>A0AAI8YUK8</accession>
<sequence length="334" mass="37234">MTAPALTPRASDQESADVYASHPFATPTSTAAELPSPPEPAAQLLSKSQPHHVRGSSTRPPMINRPLSEDHGAYSHKSSAVSSTASSPITSPISSIDLEKHAMSREASPKKQGRTSRDRQSRHSRHSRHSRYSRHSRDRSSRDPEKAVHSPPHLHRNRRLEAEQIAYEYDDVDETRQMQEAKAVKILLYFSGPCVVLSFLNSIWTFITVIISLLAQPVRLCARRPSFGQQLGGLLGPALNLQLKSIYTPLPPHADEDLTYRPGLLVAVQLLSPFLSLGMMIAAWVVAVFWISSAVVGDPAGMDKRDDGKETVLSLRNWWERWLVRSMREELMIT</sequence>
<keyword evidence="4" id="KW-1185">Reference proteome</keyword>
<evidence type="ECO:0000313" key="4">
    <source>
        <dbReference type="Proteomes" id="UP001296104"/>
    </source>
</evidence>
<comment type="caution">
    <text evidence="3">The sequence shown here is derived from an EMBL/GenBank/DDBJ whole genome shotgun (WGS) entry which is preliminary data.</text>
</comment>